<dbReference type="OrthoDB" id="429813at2759"/>
<name>A0A395GN21_9EURO</name>
<proteinExistence type="predicted"/>
<dbReference type="AlphaFoldDB" id="A0A395GN21"/>
<protein>
    <submittedName>
        <fullName evidence="1">Uncharacterized protein</fullName>
    </submittedName>
</protein>
<accession>A0A395GN21</accession>
<evidence type="ECO:0000313" key="2">
    <source>
        <dbReference type="Proteomes" id="UP000249402"/>
    </source>
</evidence>
<dbReference type="EMBL" id="KZ824493">
    <property type="protein sequence ID" value="RAK95413.1"/>
    <property type="molecule type" value="Genomic_DNA"/>
</dbReference>
<dbReference type="GeneID" id="37219630"/>
<dbReference type="Proteomes" id="UP000249402">
    <property type="component" value="Unassembled WGS sequence"/>
</dbReference>
<reference evidence="1 2" key="1">
    <citation type="submission" date="2018-02" db="EMBL/GenBank/DDBJ databases">
        <title>The genomes of Aspergillus section Nigri reveals drivers in fungal speciation.</title>
        <authorList>
            <consortium name="DOE Joint Genome Institute"/>
            <person name="Vesth T.C."/>
            <person name="Nybo J."/>
            <person name="Theobald S."/>
            <person name="Brandl J."/>
            <person name="Frisvad J.C."/>
            <person name="Nielsen K.F."/>
            <person name="Lyhne E.K."/>
            <person name="Kogle M.E."/>
            <person name="Kuo A."/>
            <person name="Riley R."/>
            <person name="Clum A."/>
            <person name="Nolan M."/>
            <person name="Lipzen A."/>
            <person name="Salamov A."/>
            <person name="Henrissat B."/>
            <person name="Wiebenga A."/>
            <person name="De vries R.P."/>
            <person name="Grigoriev I.V."/>
            <person name="Mortensen U.H."/>
            <person name="Andersen M.R."/>
            <person name="Baker S.E."/>
        </authorList>
    </citation>
    <scope>NUCLEOTIDE SEQUENCE [LARGE SCALE GENOMIC DNA]</scope>
    <source>
        <strain evidence="1 2">CBS 121593</strain>
    </source>
</reference>
<sequence>MDASALRLTTSVQSIVARKIIVEMGDGATVTTAPVMCAWRLVVATKGPGGITAVSMFAKHPPTSILHLPAPWSAECLQKVTWSMKNDGFRDIKVYNLPLVKRYLSRASRSERHL</sequence>
<organism evidence="1 2">
    <name type="scientific">Aspergillus ibericus CBS 121593</name>
    <dbReference type="NCBI Taxonomy" id="1448316"/>
    <lineage>
        <taxon>Eukaryota</taxon>
        <taxon>Fungi</taxon>
        <taxon>Dikarya</taxon>
        <taxon>Ascomycota</taxon>
        <taxon>Pezizomycotina</taxon>
        <taxon>Eurotiomycetes</taxon>
        <taxon>Eurotiomycetidae</taxon>
        <taxon>Eurotiales</taxon>
        <taxon>Aspergillaceae</taxon>
        <taxon>Aspergillus</taxon>
        <taxon>Aspergillus subgen. Circumdati</taxon>
    </lineage>
</organism>
<keyword evidence="2" id="KW-1185">Reference proteome</keyword>
<evidence type="ECO:0000313" key="1">
    <source>
        <dbReference type="EMBL" id="RAK95413.1"/>
    </source>
</evidence>
<dbReference type="RefSeq" id="XP_025569741.1">
    <property type="nucleotide sequence ID" value="XM_025714765.1"/>
</dbReference>
<dbReference type="VEuPathDB" id="FungiDB:BO80DRAFT_263407"/>
<gene>
    <name evidence="1" type="ORF">BO80DRAFT_263407</name>
</gene>